<keyword evidence="1" id="KW-0560">Oxidoreductase</keyword>
<reference evidence="6 7" key="1">
    <citation type="submission" date="2017-04" db="EMBL/GenBank/DDBJ databases">
        <authorList>
            <person name="Afonso C.L."/>
            <person name="Miller P.J."/>
            <person name="Scott M.A."/>
            <person name="Spackman E."/>
            <person name="Goraichik I."/>
            <person name="Dimitrov K.M."/>
            <person name="Suarez D.L."/>
            <person name="Swayne D.E."/>
        </authorList>
    </citation>
    <scope>NUCLEOTIDE SEQUENCE [LARGE SCALE GENOMIC DNA]</scope>
    <source>
        <strain evidence="6 7">USBA 355</strain>
    </source>
</reference>
<accession>A0A1Y6BAP5</accession>
<evidence type="ECO:0000256" key="2">
    <source>
        <dbReference type="ARBA" id="ARBA00023027"/>
    </source>
</evidence>
<evidence type="ECO:0000313" key="6">
    <source>
        <dbReference type="EMBL" id="SMF01854.1"/>
    </source>
</evidence>
<dbReference type="PROSITE" id="PS00895">
    <property type="entry name" value="3_HYDROXYISOBUT_DH"/>
    <property type="match status" value="1"/>
</dbReference>
<protein>
    <recommendedName>
        <fullName evidence="8">3-hydroxyisobutyrate dehydrogenase</fullName>
    </recommendedName>
</protein>
<dbReference type="InterPro" id="IPR051265">
    <property type="entry name" value="HIBADH-related_NP60_sf"/>
</dbReference>
<name>A0A1Y6BAP5_9PROT</name>
<dbReference type="GO" id="GO:0050661">
    <property type="term" value="F:NADP binding"/>
    <property type="evidence" value="ECO:0007669"/>
    <property type="project" value="InterPro"/>
</dbReference>
<dbReference type="InterPro" id="IPR036291">
    <property type="entry name" value="NAD(P)-bd_dom_sf"/>
</dbReference>
<gene>
    <name evidence="6" type="ORF">SAMN05428998_1037</name>
</gene>
<dbReference type="AlphaFoldDB" id="A0A1Y6BAP5"/>
<dbReference type="Pfam" id="PF03446">
    <property type="entry name" value="NAD_binding_2"/>
    <property type="match status" value="1"/>
</dbReference>
<evidence type="ECO:0008006" key="8">
    <source>
        <dbReference type="Google" id="ProtNLM"/>
    </source>
</evidence>
<dbReference type="PIRSF" id="PIRSF000103">
    <property type="entry name" value="HIBADH"/>
    <property type="match status" value="1"/>
</dbReference>
<dbReference type="InterPro" id="IPR029154">
    <property type="entry name" value="HIBADH-like_NADP-bd"/>
</dbReference>
<dbReference type="Proteomes" id="UP000192917">
    <property type="component" value="Unassembled WGS sequence"/>
</dbReference>
<evidence type="ECO:0000313" key="7">
    <source>
        <dbReference type="Proteomes" id="UP000192917"/>
    </source>
</evidence>
<dbReference type="InterPro" id="IPR008927">
    <property type="entry name" value="6-PGluconate_DH-like_C_sf"/>
</dbReference>
<sequence length="287" mass="29688">MQSVAILGLGAMGSRMAMNLVKAGYRVAVWNRSPEKARPLAEAGASVAATPRQAAQGAEVVLSMVRDDPAARETWLDAETGALGGMAPGALALESSTVTVAWAQELAAACAEREVGFLETPVAGSRPQAEAGQLVFLVGGDARLVERATPLMQVMGRAIHHAGPVGSAAALKLSVNALLGLQIAAMGELVGLLGRYGIDAARAAEILPELPVCSPAAAVALRQMRDRAFDPLFPAVMIEKDLGYLHEIAAAAGAEVPLGDAARRVFARAVEAGYGDDQMSGVLRLYL</sequence>
<evidence type="ECO:0000259" key="5">
    <source>
        <dbReference type="Pfam" id="PF14833"/>
    </source>
</evidence>
<feature type="active site" evidence="3">
    <location>
        <position position="172"/>
    </location>
</feature>
<dbReference type="STRING" id="560819.SAMN05428998_1037"/>
<evidence type="ECO:0000256" key="1">
    <source>
        <dbReference type="ARBA" id="ARBA00023002"/>
    </source>
</evidence>
<dbReference type="GO" id="GO:0051287">
    <property type="term" value="F:NAD binding"/>
    <property type="evidence" value="ECO:0007669"/>
    <property type="project" value="InterPro"/>
</dbReference>
<evidence type="ECO:0000259" key="4">
    <source>
        <dbReference type="Pfam" id="PF03446"/>
    </source>
</evidence>
<evidence type="ECO:0000256" key="3">
    <source>
        <dbReference type="PIRSR" id="PIRSR000103-1"/>
    </source>
</evidence>
<dbReference type="GO" id="GO:0016054">
    <property type="term" value="P:organic acid catabolic process"/>
    <property type="evidence" value="ECO:0007669"/>
    <property type="project" value="UniProtKB-ARBA"/>
</dbReference>
<dbReference type="Gene3D" id="1.10.1040.10">
    <property type="entry name" value="N-(1-d-carboxylethyl)-l-norvaline Dehydrogenase, domain 2"/>
    <property type="match status" value="1"/>
</dbReference>
<organism evidence="6 7">
    <name type="scientific">Tistlia consotensis USBA 355</name>
    <dbReference type="NCBI Taxonomy" id="560819"/>
    <lineage>
        <taxon>Bacteria</taxon>
        <taxon>Pseudomonadati</taxon>
        <taxon>Pseudomonadota</taxon>
        <taxon>Alphaproteobacteria</taxon>
        <taxon>Rhodospirillales</taxon>
        <taxon>Rhodovibrionaceae</taxon>
        <taxon>Tistlia</taxon>
    </lineage>
</organism>
<dbReference type="InterPro" id="IPR013328">
    <property type="entry name" value="6PGD_dom2"/>
</dbReference>
<dbReference type="Gene3D" id="3.40.50.720">
    <property type="entry name" value="NAD(P)-binding Rossmann-like Domain"/>
    <property type="match status" value="1"/>
</dbReference>
<dbReference type="InterPro" id="IPR006115">
    <property type="entry name" value="6PGDH_NADP-bd"/>
</dbReference>
<keyword evidence="2" id="KW-0520">NAD</keyword>
<dbReference type="SUPFAM" id="SSF51735">
    <property type="entry name" value="NAD(P)-binding Rossmann-fold domains"/>
    <property type="match status" value="1"/>
</dbReference>
<dbReference type="GO" id="GO:0016491">
    <property type="term" value="F:oxidoreductase activity"/>
    <property type="evidence" value="ECO:0007669"/>
    <property type="project" value="UniProtKB-KW"/>
</dbReference>
<proteinExistence type="predicted"/>
<dbReference type="InterPro" id="IPR015815">
    <property type="entry name" value="HIBADH-related"/>
</dbReference>
<feature type="domain" description="6-phosphogluconate dehydrogenase NADP-binding" evidence="4">
    <location>
        <begin position="4"/>
        <end position="163"/>
    </location>
</feature>
<keyword evidence="7" id="KW-1185">Reference proteome</keyword>
<dbReference type="SUPFAM" id="SSF48179">
    <property type="entry name" value="6-phosphogluconate dehydrogenase C-terminal domain-like"/>
    <property type="match status" value="1"/>
</dbReference>
<feature type="domain" description="3-hydroxyisobutyrate dehydrogenase-like NAD-binding" evidence="5">
    <location>
        <begin position="166"/>
        <end position="286"/>
    </location>
</feature>
<dbReference type="PANTHER" id="PTHR43580">
    <property type="entry name" value="OXIDOREDUCTASE GLYR1-RELATED"/>
    <property type="match status" value="1"/>
</dbReference>
<dbReference type="Pfam" id="PF14833">
    <property type="entry name" value="NAD_binding_11"/>
    <property type="match status" value="1"/>
</dbReference>
<dbReference type="InterPro" id="IPR002204">
    <property type="entry name" value="3-OH-isobutyrate_DH-rel_CS"/>
</dbReference>
<dbReference type="PANTHER" id="PTHR43580:SF2">
    <property type="entry name" value="CYTOKINE-LIKE NUCLEAR FACTOR N-PAC"/>
    <property type="match status" value="1"/>
</dbReference>
<dbReference type="EMBL" id="FWZX01000003">
    <property type="protein sequence ID" value="SMF01854.1"/>
    <property type="molecule type" value="Genomic_DNA"/>
</dbReference>